<keyword evidence="2" id="KW-1185">Reference proteome</keyword>
<dbReference type="STRING" id="1121939.L861_06375"/>
<comment type="caution">
    <text evidence="1">The sequence shown here is derived from an EMBL/GenBank/DDBJ whole genome shotgun (WGS) entry which is preliminary data.</text>
</comment>
<dbReference type="RefSeq" id="WP_016418548.1">
    <property type="nucleotide sequence ID" value="NZ_AUAB01000023.1"/>
</dbReference>
<dbReference type="AlphaFoldDB" id="S2KYT3"/>
<sequence>MKAIQAVLFAEPIADLVWDRILLLRSLGLDGRFITVNSFESPMAARYEAGDANGTESPGEYGMEPPAGYELIFSGPSEDGESVWALYARPLTPLGEYFMRELDEARVREAMP</sequence>
<evidence type="ECO:0000313" key="1">
    <source>
        <dbReference type="EMBL" id="EPC00559.1"/>
    </source>
</evidence>
<proteinExistence type="predicted"/>
<dbReference type="Proteomes" id="UP000014463">
    <property type="component" value="Unassembled WGS sequence"/>
</dbReference>
<reference evidence="1 2" key="1">
    <citation type="journal article" date="2013" name="Genome Announc.">
        <title>Draft genome sequence of the moderately halophilic gammaproteobacterium Halomonas anticariensis FP35.</title>
        <authorList>
            <person name="Tahrioui A."/>
            <person name="Quesada E."/>
            <person name="Llamas I."/>
        </authorList>
    </citation>
    <scope>NUCLEOTIDE SEQUENCE [LARGE SCALE GENOMIC DNA]</scope>
    <source>
        <strain evidence="2">DSM 16096 / CECT 5854 / LMG 22089 / FP35</strain>
    </source>
</reference>
<evidence type="ECO:0000313" key="2">
    <source>
        <dbReference type="Proteomes" id="UP000014463"/>
    </source>
</evidence>
<organism evidence="1 2">
    <name type="scientific">Litchfieldella anticariensis (strain DSM 16096 / CECT 5854 / CIP 108499 / LMG 22089 / FP35)</name>
    <name type="common">Halomonas anticariensis</name>
    <dbReference type="NCBI Taxonomy" id="1121939"/>
    <lineage>
        <taxon>Bacteria</taxon>
        <taxon>Pseudomonadati</taxon>
        <taxon>Pseudomonadota</taxon>
        <taxon>Gammaproteobacteria</taxon>
        <taxon>Oceanospirillales</taxon>
        <taxon>Halomonadaceae</taxon>
        <taxon>Litchfieldella</taxon>
    </lineage>
</organism>
<protein>
    <submittedName>
        <fullName evidence="1">Uncharacterized protein</fullName>
    </submittedName>
</protein>
<gene>
    <name evidence="1" type="ORF">L861_06375</name>
</gene>
<dbReference type="OrthoDB" id="6165407at2"/>
<dbReference type="EMBL" id="ASTJ01000040">
    <property type="protein sequence ID" value="EPC00559.1"/>
    <property type="molecule type" value="Genomic_DNA"/>
</dbReference>
<accession>S2KYT3</accession>
<name>S2KYT3_LITA3</name>
<dbReference type="PATRIC" id="fig|1121939.11.peg.4040"/>